<organism evidence="1 2">
    <name type="scientific">Actinoallomurus vinaceus</name>
    <dbReference type="NCBI Taxonomy" id="1080074"/>
    <lineage>
        <taxon>Bacteria</taxon>
        <taxon>Bacillati</taxon>
        <taxon>Actinomycetota</taxon>
        <taxon>Actinomycetes</taxon>
        <taxon>Streptosporangiales</taxon>
        <taxon>Thermomonosporaceae</taxon>
        <taxon>Actinoallomurus</taxon>
    </lineage>
</organism>
<protein>
    <submittedName>
        <fullName evidence="1">Uncharacterized protein</fullName>
    </submittedName>
</protein>
<gene>
    <name evidence="1" type="ORF">GCM10023196_037600</name>
</gene>
<comment type="caution">
    <text evidence="1">The sequence shown here is derived from an EMBL/GenBank/DDBJ whole genome shotgun (WGS) entry which is preliminary data.</text>
</comment>
<dbReference type="EMBL" id="BAABHK010000004">
    <property type="protein sequence ID" value="GAA4627021.1"/>
    <property type="molecule type" value="Genomic_DNA"/>
</dbReference>
<proteinExistence type="predicted"/>
<sequence>MTWTRISPESFTTAYAGRVWELVKITGGDSGLRPGWYLRAADSPSTLTAGEWAGPRIINAQYRAISMILTDQVRQQAAAMQRMKALAEQLDKDAAEDDANRNERIAELVDETGDWSSKDPDVARLAALVDVQREIAQTIRIALGEVDRP</sequence>
<accession>A0ABP8U9F6</accession>
<dbReference type="RefSeq" id="WP_345432150.1">
    <property type="nucleotide sequence ID" value="NZ_BAABHK010000004.1"/>
</dbReference>
<evidence type="ECO:0000313" key="2">
    <source>
        <dbReference type="Proteomes" id="UP001501442"/>
    </source>
</evidence>
<reference evidence="2" key="1">
    <citation type="journal article" date="2019" name="Int. J. Syst. Evol. Microbiol.">
        <title>The Global Catalogue of Microorganisms (GCM) 10K type strain sequencing project: providing services to taxonomists for standard genome sequencing and annotation.</title>
        <authorList>
            <consortium name="The Broad Institute Genomics Platform"/>
            <consortium name="The Broad Institute Genome Sequencing Center for Infectious Disease"/>
            <person name="Wu L."/>
            <person name="Ma J."/>
        </authorList>
    </citation>
    <scope>NUCLEOTIDE SEQUENCE [LARGE SCALE GENOMIC DNA]</scope>
    <source>
        <strain evidence="2">JCM 17939</strain>
    </source>
</reference>
<dbReference type="Proteomes" id="UP001501442">
    <property type="component" value="Unassembled WGS sequence"/>
</dbReference>
<name>A0ABP8U9F6_9ACTN</name>
<keyword evidence="2" id="KW-1185">Reference proteome</keyword>
<evidence type="ECO:0000313" key="1">
    <source>
        <dbReference type="EMBL" id="GAA4627021.1"/>
    </source>
</evidence>